<dbReference type="EMBL" id="JAUOPB010000021">
    <property type="protein sequence ID" value="MDO6424910.1"/>
    <property type="molecule type" value="Genomic_DNA"/>
</dbReference>
<comment type="caution">
    <text evidence="8">The sequence shown here is derived from an EMBL/GenBank/DDBJ whole genome shotgun (WGS) entry which is preliminary data.</text>
</comment>
<dbReference type="AlphaFoldDB" id="A0AAW7XCE0"/>
<dbReference type="RefSeq" id="WP_303494188.1">
    <property type="nucleotide sequence ID" value="NZ_JAUOPB010000021.1"/>
</dbReference>
<proteinExistence type="inferred from homology"/>
<reference evidence="8" key="1">
    <citation type="submission" date="2023-07" db="EMBL/GenBank/DDBJ databases">
        <title>Genome content predicts the carbon catabolic preferences of heterotrophic bacteria.</title>
        <authorList>
            <person name="Gralka M."/>
        </authorList>
    </citation>
    <scope>NUCLEOTIDE SEQUENCE</scope>
    <source>
        <strain evidence="8">I3M17_2</strain>
    </source>
</reference>
<evidence type="ECO:0000256" key="5">
    <source>
        <dbReference type="ARBA" id="ARBA00022989"/>
    </source>
</evidence>
<organism evidence="8 9">
    <name type="scientific">Saccharophagus degradans</name>
    <dbReference type="NCBI Taxonomy" id="86304"/>
    <lineage>
        <taxon>Bacteria</taxon>
        <taxon>Pseudomonadati</taxon>
        <taxon>Pseudomonadota</taxon>
        <taxon>Gammaproteobacteria</taxon>
        <taxon>Cellvibrionales</taxon>
        <taxon>Cellvibrionaceae</taxon>
        <taxon>Saccharophagus</taxon>
    </lineage>
</organism>
<dbReference type="InterPro" id="IPR003400">
    <property type="entry name" value="ExbD"/>
</dbReference>
<sequence length="108" mass="12082">MIKIDMASFMDVIIVILIFVVIGMAHTSQQGIEFNAQEKHREYGDEGSFQVSIKILRNSNVLVNGKEHPLGALEYSAREAAKLAKSNQEVEALLVLHNNTKIIDRGFK</sequence>
<protein>
    <recommendedName>
        <fullName evidence="10">Biopolymer transport protein ExbD/TolR</fullName>
    </recommendedName>
</protein>
<evidence type="ECO:0000256" key="7">
    <source>
        <dbReference type="RuleBase" id="RU003879"/>
    </source>
</evidence>
<keyword evidence="7" id="KW-0653">Protein transport</keyword>
<dbReference type="GO" id="GO:0022857">
    <property type="term" value="F:transmembrane transporter activity"/>
    <property type="evidence" value="ECO:0007669"/>
    <property type="project" value="InterPro"/>
</dbReference>
<keyword evidence="7" id="KW-0813">Transport</keyword>
<gene>
    <name evidence="8" type="ORF">Q4521_20645</name>
</gene>
<dbReference type="Pfam" id="PF02472">
    <property type="entry name" value="ExbD"/>
    <property type="match status" value="1"/>
</dbReference>
<keyword evidence="6" id="KW-0472">Membrane</keyword>
<keyword evidence="3" id="KW-1003">Cell membrane</keyword>
<keyword evidence="4 7" id="KW-0812">Transmembrane</keyword>
<keyword evidence="5" id="KW-1133">Transmembrane helix</keyword>
<dbReference type="GO" id="GO:0015031">
    <property type="term" value="P:protein transport"/>
    <property type="evidence" value="ECO:0007669"/>
    <property type="project" value="UniProtKB-KW"/>
</dbReference>
<evidence type="ECO:0000256" key="2">
    <source>
        <dbReference type="ARBA" id="ARBA00005811"/>
    </source>
</evidence>
<dbReference type="GO" id="GO:0005886">
    <property type="term" value="C:plasma membrane"/>
    <property type="evidence" value="ECO:0007669"/>
    <property type="project" value="UniProtKB-SubCell"/>
</dbReference>
<evidence type="ECO:0000256" key="4">
    <source>
        <dbReference type="ARBA" id="ARBA00022692"/>
    </source>
</evidence>
<comment type="similarity">
    <text evidence="2 7">Belongs to the ExbD/TolR family.</text>
</comment>
<evidence type="ECO:0008006" key="10">
    <source>
        <dbReference type="Google" id="ProtNLM"/>
    </source>
</evidence>
<dbReference type="Proteomes" id="UP001169760">
    <property type="component" value="Unassembled WGS sequence"/>
</dbReference>
<name>A0AAW7XCE0_9GAMM</name>
<evidence type="ECO:0000313" key="8">
    <source>
        <dbReference type="EMBL" id="MDO6424910.1"/>
    </source>
</evidence>
<accession>A0AAW7XCE0</accession>
<evidence type="ECO:0000313" key="9">
    <source>
        <dbReference type="Proteomes" id="UP001169760"/>
    </source>
</evidence>
<comment type="subcellular location">
    <subcellularLocation>
        <location evidence="1">Cell membrane</location>
        <topology evidence="1">Single-pass membrane protein</topology>
    </subcellularLocation>
    <subcellularLocation>
        <location evidence="7">Cell membrane</location>
        <topology evidence="7">Single-pass type II membrane protein</topology>
    </subcellularLocation>
</comment>
<evidence type="ECO:0000256" key="6">
    <source>
        <dbReference type="ARBA" id="ARBA00023136"/>
    </source>
</evidence>
<evidence type="ECO:0000256" key="1">
    <source>
        <dbReference type="ARBA" id="ARBA00004162"/>
    </source>
</evidence>
<evidence type="ECO:0000256" key="3">
    <source>
        <dbReference type="ARBA" id="ARBA00022475"/>
    </source>
</evidence>